<feature type="transmembrane region" description="Helical" evidence="5">
    <location>
        <begin position="6"/>
        <end position="24"/>
    </location>
</feature>
<dbReference type="AlphaFoldDB" id="A0A6J4T382"/>
<dbReference type="PANTHER" id="PTHR36926:SF1">
    <property type="entry name" value="COLICIN V PRODUCTION PROTEIN"/>
    <property type="match status" value="1"/>
</dbReference>
<evidence type="ECO:0000256" key="3">
    <source>
        <dbReference type="ARBA" id="ARBA00022989"/>
    </source>
</evidence>
<dbReference type="GO" id="GO:0016020">
    <property type="term" value="C:membrane"/>
    <property type="evidence" value="ECO:0007669"/>
    <property type="project" value="UniProtKB-SubCell"/>
</dbReference>
<gene>
    <name evidence="6" type="ORF">AVDCRST_MAG91-1738</name>
</gene>
<name>A0A6J4T382_9SPHN</name>
<feature type="transmembrane region" description="Helical" evidence="5">
    <location>
        <begin position="31"/>
        <end position="53"/>
    </location>
</feature>
<comment type="subcellular location">
    <subcellularLocation>
        <location evidence="1">Membrane</location>
        <topology evidence="1">Multi-pass membrane protein</topology>
    </subcellularLocation>
</comment>
<feature type="transmembrane region" description="Helical" evidence="5">
    <location>
        <begin position="59"/>
        <end position="82"/>
    </location>
</feature>
<dbReference type="InterPro" id="IPR052719">
    <property type="entry name" value="CvpA-like"/>
</dbReference>
<reference evidence="6" key="1">
    <citation type="submission" date="2020-02" db="EMBL/GenBank/DDBJ databases">
        <authorList>
            <person name="Meier V. D."/>
        </authorList>
    </citation>
    <scope>NUCLEOTIDE SEQUENCE</scope>
    <source>
        <strain evidence="6">AVDCRST_MAG91</strain>
    </source>
</reference>
<feature type="transmembrane region" description="Helical" evidence="5">
    <location>
        <begin position="103"/>
        <end position="124"/>
    </location>
</feature>
<dbReference type="EMBL" id="CADCVX010000330">
    <property type="protein sequence ID" value="CAA9512780.1"/>
    <property type="molecule type" value="Genomic_DNA"/>
</dbReference>
<evidence type="ECO:0000256" key="4">
    <source>
        <dbReference type="ARBA" id="ARBA00023136"/>
    </source>
</evidence>
<organism evidence="6">
    <name type="scientific">uncultured Sphingomonadaceae bacterium</name>
    <dbReference type="NCBI Taxonomy" id="169976"/>
    <lineage>
        <taxon>Bacteria</taxon>
        <taxon>Pseudomonadati</taxon>
        <taxon>Pseudomonadota</taxon>
        <taxon>Alphaproteobacteria</taxon>
        <taxon>Sphingomonadales</taxon>
        <taxon>Sphingomonadaceae</taxon>
        <taxon>environmental samples</taxon>
    </lineage>
</organism>
<protein>
    <submittedName>
        <fullName evidence="6">Colicin V production protein</fullName>
    </submittedName>
</protein>
<evidence type="ECO:0000256" key="5">
    <source>
        <dbReference type="SAM" id="Phobius"/>
    </source>
</evidence>
<dbReference type="GO" id="GO:0009403">
    <property type="term" value="P:toxin biosynthetic process"/>
    <property type="evidence" value="ECO:0007669"/>
    <property type="project" value="InterPro"/>
</dbReference>
<sequence length="175" mass="18002">MTALDIIVLLLVAGGAFFGFRRGFVHELLSLAAWAAGIVAVKTLHAPAAAALAGTVGSAAGASALAFALTFGVAFVVVKLLAARISGATRRSRVNAIDRVLGGGFGLLKGLIGATLLFLLANLVTDTAYGGASERPAWLAASRTYPLLNASSRALVDFVDRRRNAPPVSDEEANR</sequence>
<evidence type="ECO:0000256" key="2">
    <source>
        <dbReference type="ARBA" id="ARBA00022692"/>
    </source>
</evidence>
<keyword evidence="2 5" id="KW-0812">Transmembrane</keyword>
<dbReference type="InterPro" id="IPR003825">
    <property type="entry name" value="Colicin-V_CvpA"/>
</dbReference>
<dbReference type="PANTHER" id="PTHR36926">
    <property type="entry name" value="COLICIN V PRODUCTION PROTEIN"/>
    <property type="match status" value="1"/>
</dbReference>
<keyword evidence="3 5" id="KW-1133">Transmembrane helix</keyword>
<evidence type="ECO:0000313" key="6">
    <source>
        <dbReference type="EMBL" id="CAA9512780.1"/>
    </source>
</evidence>
<evidence type="ECO:0000256" key="1">
    <source>
        <dbReference type="ARBA" id="ARBA00004141"/>
    </source>
</evidence>
<dbReference type="Pfam" id="PF02674">
    <property type="entry name" value="Colicin_V"/>
    <property type="match status" value="1"/>
</dbReference>
<proteinExistence type="predicted"/>
<keyword evidence="4 5" id="KW-0472">Membrane</keyword>
<accession>A0A6J4T382</accession>